<dbReference type="AlphaFoldDB" id="A0A0D0H1U7"/>
<keyword evidence="10" id="KW-0482">Metalloprotease</keyword>
<evidence type="ECO:0000256" key="3">
    <source>
        <dbReference type="ARBA" id="ARBA00007931"/>
    </source>
</evidence>
<dbReference type="GO" id="GO:0008237">
    <property type="term" value="F:metallopeptidase activity"/>
    <property type="evidence" value="ECO:0007669"/>
    <property type="project" value="UniProtKB-KW"/>
</dbReference>
<keyword evidence="5 12" id="KW-0812">Transmembrane</keyword>
<feature type="transmembrane region" description="Helical" evidence="12">
    <location>
        <begin position="125"/>
        <end position="147"/>
    </location>
</feature>
<comment type="subcellular location">
    <subcellularLocation>
        <location evidence="2">Membrane</location>
        <topology evidence="2">Multi-pass membrane protein</topology>
    </subcellularLocation>
</comment>
<evidence type="ECO:0000256" key="9">
    <source>
        <dbReference type="ARBA" id="ARBA00022989"/>
    </source>
</evidence>
<feature type="transmembrane region" description="Helical" evidence="12">
    <location>
        <begin position="159"/>
        <end position="176"/>
    </location>
</feature>
<dbReference type="GO" id="GO:0006508">
    <property type="term" value="P:proteolysis"/>
    <property type="evidence" value="ECO:0007669"/>
    <property type="project" value="UniProtKB-KW"/>
</dbReference>
<dbReference type="PANTHER" id="PTHR39188:SF3">
    <property type="entry name" value="STAGE IV SPORULATION PROTEIN FB"/>
    <property type="match status" value="1"/>
</dbReference>
<protein>
    <submittedName>
        <fullName evidence="14">Stage IV sporulation protein FB</fullName>
        <ecNumber evidence="14">3.4.24.-</ecNumber>
    </submittedName>
</protein>
<evidence type="ECO:0000256" key="10">
    <source>
        <dbReference type="ARBA" id="ARBA00023049"/>
    </source>
</evidence>
<feature type="domain" description="Peptidase M50" evidence="13">
    <location>
        <begin position="114"/>
        <end position="169"/>
    </location>
</feature>
<evidence type="ECO:0000313" key="14">
    <source>
        <dbReference type="EMBL" id="KIP22021.1"/>
    </source>
</evidence>
<keyword evidence="9 12" id="KW-1133">Transmembrane helix</keyword>
<dbReference type="PANTHER" id="PTHR39188">
    <property type="entry name" value="MEMBRANE-ASSOCIATED ZINC METALLOPROTEASE M50B"/>
    <property type="match status" value="1"/>
</dbReference>
<reference evidence="14 15" key="1">
    <citation type="submission" date="2015-01" db="EMBL/GenBank/DDBJ databases">
        <title>Genome sequence of Anoxybacillus ayderensis strain AB04.</title>
        <authorList>
            <person name="Belduz A.O."/>
            <person name="Canakci S."/>
            <person name="Chan K.-G."/>
            <person name="Kahar U.M."/>
            <person name="Yaakob A.S."/>
            <person name="Chan C.S."/>
            <person name="Goh K.M."/>
        </authorList>
    </citation>
    <scope>NUCLEOTIDE SEQUENCE [LARGE SCALE GENOMIC DNA]</scope>
    <source>
        <strain evidence="14 15">AB04</strain>
    </source>
</reference>
<feature type="transmembrane region" description="Helical" evidence="12">
    <location>
        <begin position="84"/>
        <end position="105"/>
    </location>
</feature>
<proteinExistence type="inferred from homology"/>
<dbReference type="Proteomes" id="UP000032047">
    <property type="component" value="Unassembled WGS sequence"/>
</dbReference>
<comment type="similarity">
    <text evidence="3">Belongs to the peptidase M50B family.</text>
</comment>
<dbReference type="GO" id="GO:0046872">
    <property type="term" value="F:metal ion binding"/>
    <property type="evidence" value="ECO:0007669"/>
    <property type="project" value="UniProtKB-KW"/>
</dbReference>
<evidence type="ECO:0000256" key="1">
    <source>
        <dbReference type="ARBA" id="ARBA00001947"/>
    </source>
</evidence>
<evidence type="ECO:0000256" key="6">
    <source>
        <dbReference type="ARBA" id="ARBA00022723"/>
    </source>
</evidence>
<dbReference type="PATRIC" id="fig|265546.4.peg.587"/>
<feature type="transmembrane region" description="Helical" evidence="12">
    <location>
        <begin position="7"/>
        <end position="27"/>
    </location>
</feature>
<dbReference type="EC" id="3.4.24.-" evidence="14"/>
<feature type="domain" description="Peptidase M50" evidence="13">
    <location>
        <begin position="32"/>
        <end position="104"/>
    </location>
</feature>
<comment type="caution">
    <text evidence="14">The sequence shown here is derived from an EMBL/GenBank/DDBJ whole genome shotgun (WGS) entry which is preliminary data.</text>
</comment>
<keyword evidence="15" id="KW-1185">Reference proteome</keyword>
<feature type="transmembrane region" description="Helical" evidence="12">
    <location>
        <begin position="33"/>
        <end position="54"/>
    </location>
</feature>
<accession>A0A0D0H1U7</accession>
<evidence type="ECO:0000256" key="12">
    <source>
        <dbReference type="SAM" id="Phobius"/>
    </source>
</evidence>
<dbReference type="CDD" id="cd06161">
    <property type="entry name" value="S2P-M50_SpoIVFB"/>
    <property type="match status" value="1"/>
</dbReference>
<keyword evidence="6" id="KW-0479">Metal-binding</keyword>
<name>A0A0D0H1U7_9BACL</name>
<evidence type="ECO:0000256" key="4">
    <source>
        <dbReference type="ARBA" id="ARBA00022670"/>
    </source>
</evidence>
<dbReference type="Pfam" id="PF02163">
    <property type="entry name" value="Peptidase_M50"/>
    <property type="match status" value="2"/>
</dbReference>
<evidence type="ECO:0000313" key="15">
    <source>
        <dbReference type="Proteomes" id="UP000032047"/>
    </source>
</evidence>
<evidence type="ECO:0000256" key="8">
    <source>
        <dbReference type="ARBA" id="ARBA00022833"/>
    </source>
</evidence>
<keyword evidence="11 12" id="KW-0472">Membrane</keyword>
<gene>
    <name evidence="14" type="ORF">JV16_00568</name>
</gene>
<dbReference type="GO" id="GO:0016020">
    <property type="term" value="C:membrane"/>
    <property type="evidence" value="ECO:0007669"/>
    <property type="project" value="UniProtKB-SubCell"/>
</dbReference>
<evidence type="ECO:0000256" key="11">
    <source>
        <dbReference type="ARBA" id="ARBA00023136"/>
    </source>
</evidence>
<evidence type="ECO:0000259" key="13">
    <source>
        <dbReference type="Pfam" id="PF02163"/>
    </source>
</evidence>
<organism evidence="14 15">
    <name type="scientific">Anoxybacillus ayderensis</name>
    <dbReference type="NCBI Taxonomy" id="265546"/>
    <lineage>
        <taxon>Bacteria</taxon>
        <taxon>Bacillati</taxon>
        <taxon>Bacillota</taxon>
        <taxon>Bacilli</taxon>
        <taxon>Bacillales</taxon>
        <taxon>Anoxybacillaceae</taxon>
        <taxon>Anoxybacillus</taxon>
    </lineage>
</organism>
<keyword evidence="4" id="KW-0645">Protease</keyword>
<evidence type="ECO:0000256" key="7">
    <source>
        <dbReference type="ARBA" id="ARBA00022801"/>
    </source>
</evidence>
<evidence type="ECO:0000256" key="5">
    <source>
        <dbReference type="ARBA" id="ARBA00022692"/>
    </source>
</evidence>
<dbReference type="EMBL" id="JXTG01000002">
    <property type="protein sequence ID" value="KIP22021.1"/>
    <property type="molecule type" value="Genomic_DNA"/>
</dbReference>
<keyword evidence="8" id="KW-0862">Zinc</keyword>
<sequence length="287" mass="34377">MNKWLSIFINIHIHPLFWVVALIAIMTAQFQTLLLLFWIVLWHELGHVVAAHMFSWRVKRILLLPFGGVAEMDEHGNRPFHEELIVTLAGPFQHIFIFFIAYIAHEANMLSNEWYYQLIEYNVSILLINLLPIWPLDGGKLFFLYRTARTSFRRAHEQTLYASVFFLVICFVALLINAPLHMNLWIIACFLAHAIWMEWKQRPYVWMRFLLERYYGKRVEYRALKRLVVDANDSLFHVLLLFHRGKKHAIIVKKNQMEMELDENELLYAYFHEKRTNEPIGHLLYTY</sequence>
<keyword evidence="7 14" id="KW-0378">Hydrolase</keyword>
<dbReference type="RefSeq" id="WP_042534161.1">
    <property type="nucleotide sequence ID" value="NZ_JXTG01000002.1"/>
</dbReference>
<evidence type="ECO:0000256" key="2">
    <source>
        <dbReference type="ARBA" id="ARBA00004141"/>
    </source>
</evidence>
<comment type="cofactor">
    <cofactor evidence="1">
        <name>Zn(2+)</name>
        <dbReference type="ChEBI" id="CHEBI:29105"/>
    </cofactor>
</comment>
<dbReference type="InterPro" id="IPR008915">
    <property type="entry name" value="Peptidase_M50"/>
</dbReference>